<comment type="caution">
    <text evidence="1">The sequence shown here is derived from an EMBL/GenBank/DDBJ whole genome shotgun (WGS) entry which is preliminary data.</text>
</comment>
<dbReference type="Proteomes" id="UP000004410">
    <property type="component" value="Unassembled WGS sequence"/>
</dbReference>
<evidence type="ECO:0000313" key="2">
    <source>
        <dbReference type="Proteomes" id="UP000004410"/>
    </source>
</evidence>
<protein>
    <submittedName>
        <fullName evidence="1">Uncharacterized protein</fullName>
    </submittedName>
</protein>
<gene>
    <name evidence="1" type="ORF">RUMGNA_03587</name>
</gene>
<name>A7B7M2_MEDG7</name>
<dbReference type="AlphaFoldDB" id="A7B7M2"/>
<organism evidence="1 2">
    <name type="scientific">Mediterraneibacter gnavus (strain ATCC 29149 / DSM 114966 / JCM 6515 / VPI C7-9)</name>
    <name type="common">Ruminococcus gnavus</name>
    <dbReference type="NCBI Taxonomy" id="411470"/>
    <lineage>
        <taxon>Bacteria</taxon>
        <taxon>Bacillati</taxon>
        <taxon>Bacillota</taxon>
        <taxon>Clostridia</taxon>
        <taxon>Lachnospirales</taxon>
        <taxon>Lachnospiraceae</taxon>
        <taxon>Mediterraneibacter</taxon>
    </lineage>
</organism>
<dbReference type="PaxDb" id="411470-RUMGNA_03587"/>
<evidence type="ECO:0000313" key="1">
    <source>
        <dbReference type="EMBL" id="EDN75964.1"/>
    </source>
</evidence>
<sequence>MIIFIILISSSFCIFHFPHRKTLFFHAIPIRTLQYTPAKDRLYPDGYTKKDITFWLFAQSMISF</sequence>
<reference evidence="1 2" key="1">
    <citation type="submission" date="2007-04" db="EMBL/GenBank/DDBJ databases">
        <authorList>
            <person name="Fulton L."/>
            <person name="Clifton S."/>
            <person name="Fulton B."/>
            <person name="Xu J."/>
            <person name="Minx P."/>
            <person name="Pepin K.H."/>
            <person name="Johnson M."/>
            <person name="Thiruvilangam P."/>
            <person name="Bhonagiri V."/>
            <person name="Nash W.E."/>
            <person name="Mardis E.R."/>
            <person name="Wilson R.K."/>
        </authorList>
    </citation>
    <scope>NUCLEOTIDE SEQUENCE [LARGE SCALE GENOMIC DNA]</scope>
    <source>
        <strain evidence="1 2">ATCC 29149</strain>
    </source>
</reference>
<dbReference type="EMBL" id="AAYG02000032">
    <property type="protein sequence ID" value="EDN75964.1"/>
    <property type="molecule type" value="Genomic_DNA"/>
</dbReference>
<proteinExistence type="predicted"/>
<accession>A7B7M2</accession>
<reference evidence="1 2" key="2">
    <citation type="submission" date="2007-06" db="EMBL/GenBank/DDBJ databases">
        <title>Draft genome sequence of Ruminococcus gnavus (ATCC 29149).</title>
        <authorList>
            <person name="Sudarsanam P."/>
            <person name="Ley R."/>
            <person name="Guruge J."/>
            <person name="Turnbaugh P.J."/>
            <person name="Mahowald M."/>
            <person name="Liep D."/>
            <person name="Gordon J."/>
        </authorList>
    </citation>
    <scope>NUCLEOTIDE SEQUENCE [LARGE SCALE GENOMIC DNA]</scope>
    <source>
        <strain evidence="1 2">ATCC 29149</strain>
    </source>
</reference>